<dbReference type="InterPro" id="IPR036875">
    <property type="entry name" value="Znf_CCHC_sf"/>
</dbReference>
<organism evidence="3 4">
    <name type="scientific">Arabis alpina</name>
    <name type="common">Alpine rock-cress</name>
    <dbReference type="NCBI Taxonomy" id="50452"/>
    <lineage>
        <taxon>Eukaryota</taxon>
        <taxon>Viridiplantae</taxon>
        <taxon>Streptophyta</taxon>
        <taxon>Embryophyta</taxon>
        <taxon>Tracheophyta</taxon>
        <taxon>Spermatophyta</taxon>
        <taxon>Magnoliopsida</taxon>
        <taxon>eudicotyledons</taxon>
        <taxon>Gunneridae</taxon>
        <taxon>Pentapetalae</taxon>
        <taxon>rosids</taxon>
        <taxon>malvids</taxon>
        <taxon>Brassicales</taxon>
        <taxon>Brassicaceae</taxon>
        <taxon>Arabideae</taxon>
        <taxon>Arabis</taxon>
    </lineage>
</organism>
<dbReference type="EMBL" id="CM002870">
    <property type="protein sequence ID" value="KFK41008.1"/>
    <property type="molecule type" value="Genomic_DNA"/>
</dbReference>
<dbReference type="PANTHER" id="PTHR31286:SF55">
    <property type="entry name" value="DUF4283 DOMAIN-CONTAINING PROTEIN"/>
    <property type="match status" value="1"/>
</dbReference>
<evidence type="ECO:0000256" key="1">
    <source>
        <dbReference type="SAM" id="MobiDB-lite"/>
    </source>
</evidence>
<dbReference type="eggNOG" id="KOG1075">
    <property type="taxonomic scope" value="Eukaryota"/>
</dbReference>
<dbReference type="Gene3D" id="4.10.60.10">
    <property type="entry name" value="Zinc finger, CCHC-type"/>
    <property type="match status" value="1"/>
</dbReference>
<dbReference type="Pfam" id="PF14111">
    <property type="entry name" value="DUF4283"/>
    <property type="match status" value="1"/>
</dbReference>
<dbReference type="AlphaFoldDB" id="A0A087HFV6"/>
<dbReference type="InterPro" id="IPR025558">
    <property type="entry name" value="DUF4283"/>
</dbReference>
<accession>A0A087HFV6</accession>
<dbReference type="GO" id="GO:0003676">
    <property type="term" value="F:nucleic acid binding"/>
    <property type="evidence" value="ECO:0007669"/>
    <property type="project" value="InterPro"/>
</dbReference>
<evidence type="ECO:0000313" key="4">
    <source>
        <dbReference type="Proteomes" id="UP000029120"/>
    </source>
</evidence>
<dbReference type="Proteomes" id="UP000029120">
    <property type="component" value="Chromosome 2"/>
</dbReference>
<keyword evidence="4" id="KW-1185">Reference proteome</keyword>
<feature type="region of interest" description="Disordered" evidence="1">
    <location>
        <begin position="373"/>
        <end position="411"/>
    </location>
</feature>
<gene>
    <name evidence="3" type="ordered locus">AALP_Aa2g073500</name>
</gene>
<feature type="region of interest" description="Disordered" evidence="1">
    <location>
        <begin position="1"/>
        <end position="24"/>
    </location>
</feature>
<dbReference type="SUPFAM" id="SSF57756">
    <property type="entry name" value="Retrovirus zinc finger-like domains"/>
    <property type="match status" value="1"/>
</dbReference>
<name>A0A087HFV6_ARAAL</name>
<feature type="domain" description="DUF4283" evidence="2">
    <location>
        <begin position="150"/>
        <end position="234"/>
    </location>
</feature>
<sequence>MAKSKKPPRPRAASVSPQPRSPPRILEIVEKVATSTGSSSEHPAQATREVGAVLASPHQSFTATVECSSTNGSTSKDLDALKSGSSLVPDSIDGQIPTDCVFTPVVQQAPTWCEVVNPTNKRMTRKGEVTVLESGELCVTIPNEVIKRNQHKWDKFILAQFHGTAPSPGALHAIANGIWSNKLRDITISKLSERAFLICIPCSITRQRVLAQGMWHIENQSMFVGKWEPGLNPEIPKLTSAPVWVDFRGVPHQFFSEEALEHVAGMVGDPVRVHPSTLNMTNLEVARVLTIINPSIPLPEFVNVRFQSGEMKRVEVSSPWLPPTCENCKEVGHSIRRCPTAPILCTSCNSTVHSTDLCPRAKKVVKEAERLPIPELKPKKSKQKKISKAVAPKGIEQTPLEPQLPHPSKKIPAKFSLKAKGKAVEDLSSDSEPSSSSEDCSTGYRSQAAVNKPFKFSNFLSHHEEFIPRISEAWNSYDFPGTRMFSLVKKLKALKKVIKDFNKDHYSKLEQRVLEAQEKLIVCQNVLLSNPSPAAAALEHEAARVWSELCQAEEKFLWQR</sequence>
<dbReference type="InterPro" id="IPR040256">
    <property type="entry name" value="At4g02000-like"/>
</dbReference>
<dbReference type="PANTHER" id="PTHR31286">
    <property type="entry name" value="GLYCINE-RICH CELL WALL STRUCTURAL PROTEIN 1.8-LIKE"/>
    <property type="match status" value="1"/>
</dbReference>
<protein>
    <recommendedName>
        <fullName evidence="2">DUF4283 domain-containing protein</fullName>
    </recommendedName>
</protein>
<evidence type="ECO:0000259" key="2">
    <source>
        <dbReference type="Pfam" id="PF14111"/>
    </source>
</evidence>
<dbReference type="OrthoDB" id="1939300at2759"/>
<dbReference type="GO" id="GO:0008270">
    <property type="term" value="F:zinc ion binding"/>
    <property type="evidence" value="ECO:0007669"/>
    <property type="project" value="InterPro"/>
</dbReference>
<dbReference type="Gramene" id="KFK41008">
    <property type="protein sequence ID" value="KFK41008"/>
    <property type="gene ID" value="AALP_AA2G073500"/>
</dbReference>
<proteinExistence type="predicted"/>
<reference evidence="4" key="1">
    <citation type="journal article" date="2015" name="Nat. Plants">
        <title>Genome expansion of Arabis alpina linked with retrotransposition and reduced symmetric DNA methylation.</title>
        <authorList>
            <person name="Willing E.M."/>
            <person name="Rawat V."/>
            <person name="Mandakova T."/>
            <person name="Maumus F."/>
            <person name="James G.V."/>
            <person name="Nordstroem K.J."/>
            <person name="Becker C."/>
            <person name="Warthmann N."/>
            <person name="Chica C."/>
            <person name="Szarzynska B."/>
            <person name="Zytnicki M."/>
            <person name="Albani M.C."/>
            <person name="Kiefer C."/>
            <person name="Bergonzi S."/>
            <person name="Castaings L."/>
            <person name="Mateos J.L."/>
            <person name="Berns M.C."/>
            <person name="Bujdoso N."/>
            <person name="Piofczyk T."/>
            <person name="de Lorenzo L."/>
            <person name="Barrero-Sicilia C."/>
            <person name="Mateos I."/>
            <person name="Piednoel M."/>
            <person name="Hagmann J."/>
            <person name="Chen-Min-Tao R."/>
            <person name="Iglesias-Fernandez R."/>
            <person name="Schuster S.C."/>
            <person name="Alonso-Blanco C."/>
            <person name="Roudier F."/>
            <person name="Carbonero P."/>
            <person name="Paz-Ares J."/>
            <person name="Davis S.J."/>
            <person name="Pecinka A."/>
            <person name="Quesneville H."/>
            <person name="Colot V."/>
            <person name="Lysak M.A."/>
            <person name="Weigel D."/>
            <person name="Coupland G."/>
            <person name="Schneeberger K."/>
        </authorList>
    </citation>
    <scope>NUCLEOTIDE SEQUENCE [LARGE SCALE GENOMIC DNA]</scope>
    <source>
        <strain evidence="4">cv. Pajares</strain>
    </source>
</reference>
<evidence type="ECO:0000313" key="3">
    <source>
        <dbReference type="EMBL" id="KFK41008.1"/>
    </source>
</evidence>